<keyword evidence="2" id="KW-0812">Transmembrane</keyword>
<evidence type="ECO:0000256" key="1">
    <source>
        <dbReference type="SAM" id="MobiDB-lite"/>
    </source>
</evidence>
<keyword evidence="4" id="KW-1185">Reference proteome</keyword>
<dbReference type="EMBL" id="KN716212">
    <property type="protein sequence ID" value="KJH50188.1"/>
    <property type="molecule type" value="Genomic_DNA"/>
</dbReference>
<accession>A0A0D8Y007</accession>
<dbReference type="Proteomes" id="UP000053766">
    <property type="component" value="Unassembled WGS sequence"/>
</dbReference>
<feature type="transmembrane region" description="Helical" evidence="2">
    <location>
        <begin position="115"/>
        <end position="136"/>
    </location>
</feature>
<keyword evidence="2" id="KW-1133">Transmembrane helix</keyword>
<proteinExistence type="predicted"/>
<name>A0A0D8Y007_DICVI</name>
<feature type="non-terminal residue" evidence="3">
    <location>
        <position position="1"/>
    </location>
</feature>
<organism evidence="3 4">
    <name type="scientific">Dictyocaulus viviparus</name>
    <name type="common">Bovine lungworm</name>
    <dbReference type="NCBI Taxonomy" id="29172"/>
    <lineage>
        <taxon>Eukaryota</taxon>
        <taxon>Metazoa</taxon>
        <taxon>Ecdysozoa</taxon>
        <taxon>Nematoda</taxon>
        <taxon>Chromadorea</taxon>
        <taxon>Rhabditida</taxon>
        <taxon>Rhabditina</taxon>
        <taxon>Rhabditomorpha</taxon>
        <taxon>Strongyloidea</taxon>
        <taxon>Metastrongylidae</taxon>
        <taxon>Dictyocaulus</taxon>
    </lineage>
</organism>
<dbReference type="OrthoDB" id="416454at2759"/>
<reference evidence="4" key="2">
    <citation type="journal article" date="2016" name="Sci. Rep.">
        <title>Dictyocaulus viviparus genome, variome and transcriptome elucidate lungworm biology and support future intervention.</title>
        <authorList>
            <person name="McNulty S.N."/>
            <person name="Strube C."/>
            <person name="Rosa B.A."/>
            <person name="Martin J.C."/>
            <person name="Tyagi R."/>
            <person name="Choi Y.J."/>
            <person name="Wang Q."/>
            <person name="Hallsworth Pepin K."/>
            <person name="Zhang X."/>
            <person name="Ozersky P."/>
            <person name="Wilson R.K."/>
            <person name="Sternberg P.W."/>
            <person name="Gasser R.B."/>
            <person name="Mitreva M."/>
        </authorList>
    </citation>
    <scope>NUCLEOTIDE SEQUENCE [LARGE SCALE GENOMIC DNA]</scope>
    <source>
        <strain evidence="4">HannoverDv2000</strain>
    </source>
</reference>
<sequence>INVQLLDDNDTIVISSYLYKDEKLEEFYQIVRKSKINYSCVTYMGFHLDASFTFENYGIVKEVETFSLVNGIDKSCERLFSPYEFKRALESLKRKNFMKPPSTTRNGNGNNFGRVFLMIIGIIVLFNVLLAMLYFLRTLRRSNEIEKEKEQMEQGRFPTLYASFSDSALKAVEPHSKVDKVSLAMFESDAAKSNDDDTEIDSSSAAARKP</sequence>
<protein>
    <submittedName>
        <fullName evidence="3">Uncharacterized protein</fullName>
    </submittedName>
</protein>
<gene>
    <name evidence="3" type="ORF">DICVIV_03627</name>
</gene>
<dbReference type="AlphaFoldDB" id="A0A0D8Y007"/>
<evidence type="ECO:0000256" key="2">
    <source>
        <dbReference type="SAM" id="Phobius"/>
    </source>
</evidence>
<evidence type="ECO:0000313" key="4">
    <source>
        <dbReference type="Proteomes" id="UP000053766"/>
    </source>
</evidence>
<keyword evidence="2" id="KW-0472">Membrane</keyword>
<feature type="compositionally biased region" description="Polar residues" evidence="1">
    <location>
        <begin position="201"/>
        <end position="210"/>
    </location>
</feature>
<reference evidence="3 4" key="1">
    <citation type="submission" date="2013-11" db="EMBL/GenBank/DDBJ databases">
        <title>Draft genome of the bovine lungworm Dictyocaulus viviparus.</title>
        <authorList>
            <person name="Mitreva M."/>
        </authorList>
    </citation>
    <scope>NUCLEOTIDE SEQUENCE [LARGE SCALE GENOMIC DNA]</scope>
    <source>
        <strain evidence="3 4">HannoverDv2000</strain>
    </source>
</reference>
<evidence type="ECO:0000313" key="3">
    <source>
        <dbReference type="EMBL" id="KJH50188.1"/>
    </source>
</evidence>
<feature type="region of interest" description="Disordered" evidence="1">
    <location>
        <begin position="190"/>
        <end position="210"/>
    </location>
</feature>